<gene>
    <name evidence="1" type="ORF">Y10_06940</name>
</gene>
<keyword evidence="2" id="KW-1185">Reference proteome</keyword>
<sequence length="226" mass="25860">MLCTLSNAQMRLSPDNNEVDASLIKDEVYEMRWSVKSGDTSNDIGKVITKIKNNGDKVLITSEVKRYNSAKRWVDTTIVTKADLKPIYHASYNENRDMVINYGAKTEGFYKDKTKREKITLNGEYPTSFDSSMYPQVIRWLPLNDNYTADLLVFNFNPSGKTDVLNAYVKEVSSTSYNNKDVWDVVVTDDIVGGNVKTHYYISKEDRSVLRMEVNMGAQSMIMERI</sequence>
<comment type="caution">
    <text evidence="1">The sequence shown here is derived from an EMBL/GenBank/DDBJ whole genome shotgun (WGS) entry which is preliminary data.</text>
</comment>
<dbReference type="InterPro" id="IPR021457">
    <property type="entry name" value="DUF3108"/>
</dbReference>
<evidence type="ECO:0000313" key="2">
    <source>
        <dbReference type="Proteomes" id="UP001143543"/>
    </source>
</evidence>
<name>A0ABQ5MG88_9FLAO</name>
<dbReference type="Proteomes" id="UP001143543">
    <property type="component" value="Unassembled WGS sequence"/>
</dbReference>
<reference evidence="1" key="1">
    <citation type="submission" date="2022-07" db="EMBL/GenBank/DDBJ databases">
        <title>Taxonomy of Novel Oxalotrophic and Methylotrophic Bacteria.</title>
        <authorList>
            <person name="Sahin N."/>
            <person name="Tani A."/>
        </authorList>
    </citation>
    <scope>NUCLEOTIDE SEQUENCE</scope>
    <source>
        <strain evidence="1">Y10</strain>
    </source>
</reference>
<proteinExistence type="predicted"/>
<organism evidence="1 2">
    <name type="scientific">Neptunitalea lumnitzerae</name>
    <dbReference type="NCBI Taxonomy" id="2965509"/>
    <lineage>
        <taxon>Bacteria</taxon>
        <taxon>Pseudomonadati</taxon>
        <taxon>Bacteroidota</taxon>
        <taxon>Flavobacteriia</taxon>
        <taxon>Flavobacteriales</taxon>
        <taxon>Flavobacteriaceae</taxon>
        <taxon>Neptunitalea</taxon>
    </lineage>
</organism>
<protein>
    <submittedName>
        <fullName evidence="1">Uncharacterized protein</fullName>
    </submittedName>
</protein>
<dbReference type="Pfam" id="PF11306">
    <property type="entry name" value="DUF3108"/>
    <property type="match status" value="1"/>
</dbReference>
<evidence type="ECO:0000313" key="1">
    <source>
        <dbReference type="EMBL" id="GLB48326.1"/>
    </source>
</evidence>
<accession>A0ABQ5MG88</accession>
<dbReference type="EMBL" id="BRVO01000001">
    <property type="protein sequence ID" value="GLB48326.1"/>
    <property type="molecule type" value="Genomic_DNA"/>
</dbReference>